<evidence type="ECO:0000313" key="4">
    <source>
        <dbReference type="Proteomes" id="UP000605784"/>
    </source>
</evidence>
<sequence>MPSTSQRLATAAVALAVLPGVAAAQQPTGQVTLSPLAQFAAAGGYSLLVGALLLAAAPAWTRNAVEDIFDDPGVVVAVGTLGYLAIIVGLVLLALTLVGLVVTIPGLLALFVVALVGTPLGAYAVGRWLTGVGDVDNRWAALAVGAVVVGAVSAVPVVGDLLNALVASPGIGLLLLRGKASLLD</sequence>
<protein>
    <recommendedName>
        <fullName evidence="2">DUF8173 domain-containing protein</fullName>
    </recommendedName>
</protein>
<accession>A0A830GSG3</accession>
<feature type="transmembrane region" description="Helical" evidence="1">
    <location>
        <begin position="39"/>
        <end position="61"/>
    </location>
</feature>
<keyword evidence="4" id="KW-1185">Reference proteome</keyword>
<name>A0A830GSG3_9EURY</name>
<dbReference type="InterPro" id="IPR058486">
    <property type="entry name" value="DUF8173"/>
</dbReference>
<dbReference type="EMBL" id="BMOU01000007">
    <property type="protein sequence ID" value="GGO02489.1"/>
    <property type="molecule type" value="Genomic_DNA"/>
</dbReference>
<evidence type="ECO:0000256" key="1">
    <source>
        <dbReference type="SAM" id="Phobius"/>
    </source>
</evidence>
<evidence type="ECO:0000313" key="3">
    <source>
        <dbReference type="EMBL" id="GGO02489.1"/>
    </source>
</evidence>
<reference evidence="3" key="1">
    <citation type="journal article" date="2014" name="Int. J. Syst. Evol. Microbiol.">
        <title>Complete genome sequence of Corynebacterium casei LMG S-19264T (=DSM 44701T), isolated from a smear-ripened cheese.</title>
        <authorList>
            <consortium name="US DOE Joint Genome Institute (JGI-PGF)"/>
            <person name="Walter F."/>
            <person name="Albersmeier A."/>
            <person name="Kalinowski J."/>
            <person name="Ruckert C."/>
        </authorList>
    </citation>
    <scope>NUCLEOTIDE SEQUENCE</scope>
    <source>
        <strain evidence="3">JCM 17820</strain>
    </source>
</reference>
<comment type="caution">
    <text evidence="3">The sequence shown here is derived from an EMBL/GenBank/DDBJ whole genome shotgun (WGS) entry which is preliminary data.</text>
</comment>
<keyword evidence="1" id="KW-0812">Transmembrane</keyword>
<feature type="transmembrane region" description="Helical" evidence="1">
    <location>
        <begin position="138"/>
        <end position="155"/>
    </location>
</feature>
<keyword evidence="1" id="KW-1133">Transmembrane helix</keyword>
<dbReference type="Proteomes" id="UP000605784">
    <property type="component" value="Unassembled WGS sequence"/>
</dbReference>
<keyword evidence="1" id="KW-0472">Membrane</keyword>
<gene>
    <name evidence="3" type="ORF">GCM10009030_37130</name>
</gene>
<organism evidence="3 4">
    <name type="scientific">Haloarcula pellucida</name>
    <dbReference type="NCBI Taxonomy" id="1427151"/>
    <lineage>
        <taxon>Archaea</taxon>
        <taxon>Methanobacteriati</taxon>
        <taxon>Methanobacteriota</taxon>
        <taxon>Stenosarchaea group</taxon>
        <taxon>Halobacteria</taxon>
        <taxon>Halobacteriales</taxon>
        <taxon>Haloarculaceae</taxon>
        <taxon>Haloarcula</taxon>
    </lineage>
</organism>
<feature type="transmembrane region" description="Helical" evidence="1">
    <location>
        <begin position="73"/>
        <end position="101"/>
    </location>
</feature>
<dbReference type="Pfam" id="PF26514">
    <property type="entry name" value="DUF8173"/>
    <property type="match status" value="1"/>
</dbReference>
<proteinExistence type="predicted"/>
<dbReference type="AlphaFoldDB" id="A0A830GSG3"/>
<evidence type="ECO:0000259" key="2">
    <source>
        <dbReference type="Pfam" id="PF26514"/>
    </source>
</evidence>
<reference evidence="3" key="2">
    <citation type="submission" date="2020-09" db="EMBL/GenBank/DDBJ databases">
        <authorList>
            <person name="Sun Q."/>
            <person name="Ohkuma M."/>
        </authorList>
    </citation>
    <scope>NUCLEOTIDE SEQUENCE</scope>
    <source>
        <strain evidence="3">JCM 17820</strain>
    </source>
</reference>
<feature type="domain" description="DUF8173" evidence="2">
    <location>
        <begin position="2"/>
        <end position="174"/>
    </location>
</feature>
<feature type="transmembrane region" description="Helical" evidence="1">
    <location>
        <begin position="107"/>
        <end position="126"/>
    </location>
</feature>
<dbReference type="RefSeq" id="WP_189001605.1">
    <property type="nucleotide sequence ID" value="NZ_BMOU01000007.1"/>
</dbReference>